<accession>A0A2P6VG75</accession>
<dbReference type="InterPro" id="IPR026971">
    <property type="entry name" value="CND1/NCAPD3"/>
</dbReference>
<dbReference type="Proteomes" id="UP000239649">
    <property type="component" value="Unassembled WGS sequence"/>
</dbReference>
<dbReference type="GO" id="GO:0010032">
    <property type="term" value="P:meiotic chromosome condensation"/>
    <property type="evidence" value="ECO:0007669"/>
    <property type="project" value="TreeGrafter"/>
</dbReference>
<keyword evidence="7" id="KW-0539">Nucleus</keyword>
<comment type="caution">
    <text evidence="12">The sequence shown here is derived from an EMBL/GenBank/DDBJ whole genome shotgun (WGS) entry which is preliminary data.</text>
</comment>
<dbReference type="GO" id="GO:0051301">
    <property type="term" value="P:cell division"/>
    <property type="evidence" value="ECO:0007669"/>
    <property type="project" value="UniProtKB-KW"/>
</dbReference>
<keyword evidence="13" id="KW-1185">Reference proteome</keyword>
<dbReference type="GO" id="GO:0000796">
    <property type="term" value="C:condensin complex"/>
    <property type="evidence" value="ECO:0007669"/>
    <property type="project" value="TreeGrafter"/>
</dbReference>
<dbReference type="STRING" id="554055.A0A2P6VG75"/>
<name>A0A2P6VG75_9CHLO</name>
<evidence type="ECO:0000256" key="6">
    <source>
        <dbReference type="ARBA" id="ARBA00023067"/>
    </source>
</evidence>
<feature type="compositionally biased region" description="Acidic residues" evidence="9">
    <location>
        <begin position="2035"/>
        <end position="2049"/>
    </location>
</feature>
<dbReference type="InterPro" id="IPR005814">
    <property type="entry name" value="Aminotrans_3"/>
</dbReference>
<dbReference type="OrthoDB" id="436262at2759"/>
<evidence type="ECO:0000313" key="12">
    <source>
        <dbReference type="EMBL" id="PSC73085.1"/>
    </source>
</evidence>
<feature type="region of interest" description="Disordered" evidence="9">
    <location>
        <begin position="1093"/>
        <end position="1162"/>
    </location>
</feature>
<dbReference type="GO" id="GO:0005634">
    <property type="term" value="C:nucleus"/>
    <property type="evidence" value="ECO:0007669"/>
    <property type="project" value="UniProtKB-SubCell"/>
</dbReference>
<dbReference type="Pfam" id="PF12717">
    <property type="entry name" value="Cnd1"/>
    <property type="match status" value="1"/>
</dbReference>
<evidence type="ECO:0000256" key="2">
    <source>
        <dbReference type="ARBA" id="ARBA00004123"/>
    </source>
</evidence>
<evidence type="ECO:0000256" key="4">
    <source>
        <dbReference type="ARBA" id="ARBA00022776"/>
    </source>
</evidence>
<feature type="compositionally biased region" description="Low complexity" evidence="9">
    <location>
        <begin position="87"/>
        <end position="105"/>
    </location>
</feature>
<dbReference type="Gene3D" id="3.40.640.10">
    <property type="entry name" value="Type I PLP-dependent aspartate aminotransferase-like (Major domain)"/>
    <property type="match status" value="1"/>
</dbReference>
<feature type="region of interest" description="Disordered" evidence="9">
    <location>
        <begin position="1460"/>
        <end position="1546"/>
    </location>
</feature>
<dbReference type="GO" id="GO:0007076">
    <property type="term" value="P:mitotic chromosome condensation"/>
    <property type="evidence" value="ECO:0007669"/>
    <property type="project" value="InterPro"/>
</dbReference>
<feature type="domain" description="Condensin complex subunit 1 N-terminal" evidence="11">
    <location>
        <begin position="666"/>
        <end position="840"/>
    </location>
</feature>
<feature type="compositionally biased region" description="Basic and acidic residues" evidence="9">
    <location>
        <begin position="1948"/>
        <end position="1969"/>
    </location>
</feature>
<evidence type="ECO:0000259" key="10">
    <source>
        <dbReference type="Pfam" id="PF12717"/>
    </source>
</evidence>
<feature type="compositionally biased region" description="Low complexity" evidence="9">
    <location>
        <begin position="1460"/>
        <end position="1482"/>
    </location>
</feature>
<feature type="region of interest" description="Disordered" evidence="9">
    <location>
        <begin position="1"/>
        <end position="110"/>
    </location>
</feature>
<reference evidence="12 13" key="1">
    <citation type="journal article" date="2018" name="Plant J.">
        <title>Genome sequences of Chlorella sorokiniana UTEX 1602 and Micractinium conductrix SAG 241.80: implications to maltose excretion by a green alga.</title>
        <authorList>
            <person name="Arriola M.B."/>
            <person name="Velmurugan N."/>
            <person name="Zhang Y."/>
            <person name="Plunkett M.H."/>
            <person name="Hondzo H."/>
            <person name="Barney B.M."/>
        </authorList>
    </citation>
    <scope>NUCLEOTIDE SEQUENCE [LARGE SCALE GENOMIC DNA]</scope>
    <source>
        <strain evidence="12 13">SAG 241.80</strain>
    </source>
</reference>
<dbReference type="InterPro" id="IPR032682">
    <property type="entry name" value="Cnd1_C"/>
</dbReference>
<evidence type="ECO:0000256" key="7">
    <source>
        <dbReference type="ARBA" id="ARBA00023242"/>
    </source>
</evidence>
<dbReference type="SUPFAM" id="SSF48371">
    <property type="entry name" value="ARM repeat"/>
    <property type="match status" value="1"/>
</dbReference>
<dbReference type="PANTHER" id="PTHR14222:SF2">
    <property type="entry name" value="CONDENSIN COMPLEX SUBUNIT 1"/>
    <property type="match status" value="1"/>
</dbReference>
<dbReference type="SUPFAM" id="SSF53383">
    <property type="entry name" value="PLP-dependent transferases"/>
    <property type="match status" value="1"/>
</dbReference>
<dbReference type="Gene3D" id="3.90.1150.10">
    <property type="entry name" value="Aspartate Aminotransferase, domain 1"/>
    <property type="match status" value="1"/>
</dbReference>
<comment type="cofactor">
    <cofactor evidence="1">
        <name>pyridoxal 5'-phosphate</name>
        <dbReference type="ChEBI" id="CHEBI:597326"/>
    </cofactor>
</comment>
<feature type="domain" description="Condensin complex subunit 1 C-terminal" evidence="10">
    <location>
        <begin position="1720"/>
        <end position="1882"/>
    </location>
</feature>
<keyword evidence="3" id="KW-0132">Cell division</keyword>
<evidence type="ECO:0000256" key="3">
    <source>
        <dbReference type="ARBA" id="ARBA00022618"/>
    </source>
</evidence>
<keyword evidence="6" id="KW-0226">DNA condensation</keyword>
<dbReference type="InterPro" id="IPR015422">
    <property type="entry name" value="PyrdxlP-dep_Trfase_small"/>
</dbReference>
<keyword evidence="5" id="KW-0663">Pyridoxal phosphate</keyword>
<sequence>MDGGGGSGSIPDSMAQEEEAGRPAQRRRSDGPEVRLLLPMPLPRTLPLPGMPLPRATAWAPPPPQDPASLAVALVPNSPPAPLGELAGYPPAGASAPAQQDGGAPSPQATRRPQLLFDHERPLPGFNAPLAPTVAGQAAPAPPEAPALPPFDYSPPPYTGPAKEEVLAMRTKFLNPAIFHHFKHPVMIVDGKMQYLYDEKGRRYLDAFGGIVTVSVGHCHPEVNAAVIEQTQRLQHTTTIYLHNQIAEYAAELTAKLPGNLKVAYFVNSGSEANDMAMLMARLASGNHDIITLRNAYHGLSEATMGLLGHHTWKYNVPQGMGVHHALNPNPYRGAFGNDGKAYAADVADLIQSATPGRVAAFIHETVQGVGGAVALADGYLPEVYKTVRAAGGLCIADEVQTGFGRTGSAYWGFQNQGVVPDIVTMAKGIGNGLPLAAVVTTPEIAATLATRLHFNTFGGNPVSMAAGRAVLRVIDREGLQQNCSDVGGYLLLKLRALQAKHAVIGDVRGLGLMVGVEMVKDRDTKEPATHETSVVFERCKDLGLLLGKGGLHGNVFRIKPPMCWTHADVDFATACRARSWSAHAAMDEFNIPGEPQELWEPDSELPFRCEAYVDMSEAPEEEVGDAAENLAFVLCDQDPLCIVEQANFDALCSLVAAWPRVGGPQRRQLIDSLCSSLTCLNAWIDKLLGAPADAQEPDAVRQHRSAYKAYIFFLAWISGVAAREAREALAAGNAADAASGAAPSGRGRKKKGAAGGAGALAGWDWSAMFPKMVKAVAGAFNTDLWALFRPSTPDEAMLMRSTQLATSALEDPGSLKIEEQAAQAAHILAMAALKYQQLDNVTAALVDLLSKYEHTPVLVAGTLRYTIQQWDDGRLAAAVLGELAAVDPAEYERQQNATGEKAGVRSVAAFVKEMAAQLPRLMAHQIALLLPHLGGKAYALRSAIVHAIGSLLHKAFDGSAVTDAADAQGAQARLRSKQHLLDLLCERIRDQSSYTRVAVLQTWEYLAEHRAIPLGHWQMVTNIATGRLEDKSSLVRKEALRLLQALMLHNPFGPKLPVDRFEASLTTHKDMLDQLVPPEDNMQQNIEVEGGAEQGADDEAAEGGKGEPAVKAEPGAEGSAEEMEVDRELPEREEEGGEQQEEQEGEEGAELAPAVPARSPAEVGWDGTVEELQALVASLDMAVAFSRSLTACMPVITQLLASSTISDVQESIAMLLTCKQFEVDGAPDTIRRMLPLIFAKDQAIKDRIVEALDQLYINGWAGNAFTSAQAARNLIDLATGANLGELGSLEEVVKEFIAKQFLRPVMLHELWDVAARAHTAMAQKAPGHERAHRDLRAALAILSMAAATRPESFNQQHVEELLRFGFGPSATDALITRHACITLQRLGGNFKAGIYDAILPQIYAAMIGVVVTKGRLPEAAWYSAAEASLTAIYALHPAPEHLSAAMLRCLARRAFAPAPADGGDADGAPADGGDADGAPAEQADEAEGEEAQHEAMQEGDESQVVDGAAAGEEAGEGEESAGPAASEQTQQGVSQGQAGEAAQSQPRSMHFVEDLCRFFFALGHVALQHLVFIERAAKAVRRLRMEREKCAAEERSERMAAGRTPGGKEEDLNAELGVGGVAADAELDAMKEEAEAQILAARSLLGPHACLVASVCHNLWGAKGDARLYPAALLALTKLMIVDASFCDMKVYNRYAGKRISNLDLLFTLLTKKTGSAQLRCNTIIALGDLALRFPNLLEPYTEYMYRALDDSDLAVRKNAVMVLTHLILNDMMKVKGHIAKMALRLEDPDGRIAALAQLFFHELAKKEYKGTSPIYNLLPDILSNLSKERGLPKGQFQSIMQQLLGYIKKDKQGDSLIEKLCQRFASSEDAAQWHSIAFCLTQLPLSDKGLKKLSESFRFYKHALHDEEVAAAITSIIHKAKKGSHKQDLKADIEAFEQKIADYAQERAEEERTAEEARLHAEQRRLAAEGGASQMQQSQGGEVSEMRRQLDGMALEEQSRAAGGVAAAAGDDAAEELLQEGDGGDGAGGGEQAGEEGGEAMSEDEAGDAGPRPAASEQLSGTAAKPRAKPAPEEEDEEDEREAETASRRASRRAAAPAAAKPAGRASRRQAAEEEEEQEAGEEAEQQEQEQAAANRGRRNRSKVAALAAKFGGGGDEAAAALPAKSSRRGARRSAHTEAEEGGIPAVRVKEEPMA</sequence>
<proteinExistence type="predicted"/>
<dbReference type="InterPro" id="IPR011989">
    <property type="entry name" value="ARM-like"/>
</dbReference>
<dbReference type="InterPro" id="IPR016024">
    <property type="entry name" value="ARM-type_fold"/>
</dbReference>
<dbReference type="Pfam" id="PF12922">
    <property type="entry name" value="Cnd1_N"/>
    <property type="match status" value="1"/>
</dbReference>
<keyword evidence="8" id="KW-0131">Cell cycle</keyword>
<dbReference type="GO" id="GO:0000779">
    <property type="term" value="C:condensed chromosome, centromeric region"/>
    <property type="evidence" value="ECO:0007669"/>
    <property type="project" value="TreeGrafter"/>
</dbReference>
<dbReference type="GO" id="GO:0008483">
    <property type="term" value="F:transaminase activity"/>
    <property type="evidence" value="ECO:0007669"/>
    <property type="project" value="InterPro"/>
</dbReference>
<evidence type="ECO:0000256" key="1">
    <source>
        <dbReference type="ARBA" id="ARBA00001933"/>
    </source>
</evidence>
<dbReference type="InterPro" id="IPR024324">
    <property type="entry name" value="Condensin_cplx_su1_N"/>
</dbReference>
<dbReference type="FunFam" id="3.40.640.10:FF:000004">
    <property type="entry name" value="Acetylornithine aminotransferase"/>
    <property type="match status" value="1"/>
</dbReference>
<dbReference type="EMBL" id="LHPF02000008">
    <property type="protein sequence ID" value="PSC73085.1"/>
    <property type="molecule type" value="Genomic_DNA"/>
</dbReference>
<dbReference type="InterPro" id="IPR015421">
    <property type="entry name" value="PyrdxlP-dep_Trfase_major"/>
</dbReference>
<dbReference type="PANTHER" id="PTHR14222">
    <property type="entry name" value="CONDENSIN"/>
    <property type="match status" value="1"/>
</dbReference>
<evidence type="ECO:0000256" key="8">
    <source>
        <dbReference type="ARBA" id="ARBA00023306"/>
    </source>
</evidence>
<evidence type="ECO:0000313" key="13">
    <source>
        <dbReference type="Proteomes" id="UP000239649"/>
    </source>
</evidence>
<feature type="compositionally biased region" description="Acidic residues" evidence="9">
    <location>
        <begin position="2075"/>
        <end position="2084"/>
    </location>
</feature>
<dbReference type="InterPro" id="IPR049704">
    <property type="entry name" value="Aminotrans_3_PPA_site"/>
</dbReference>
<feature type="compositionally biased region" description="Pro residues" evidence="9">
    <location>
        <begin position="40"/>
        <end position="52"/>
    </location>
</feature>
<feature type="compositionally biased region" description="Low complexity" evidence="9">
    <location>
        <begin position="2095"/>
        <end position="2107"/>
    </location>
</feature>
<evidence type="ECO:0000259" key="11">
    <source>
        <dbReference type="Pfam" id="PF12922"/>
    </source>
</evidence>
<dbReference type="GO" id="GO:0042393">
    <property type="term" value="F:histone binding"/>
    <property type="evidence" value="ECO:0007669"/>
    <property type="project" value="TreeGrafter"/>
</dbReference>
<comment type="subcellular location">
    <subcellularLocation>
        <location evidence="2">Nucleus</location>
    </subcellularLocation>
</comment>
<dbReference type="GO" id="GO:0030170">
    <property type="term" value="F:pyridoxal phosphate binding"/>
    <property type="evidence" value="ECO:0007669"/>
    <property type="project" value="InterPro"/>
</dbReference>
<dbReference type="Gene3D" id="1.25.10.10">
    <property type="entry name" value="Leucine-rich Repeat Variant"/>
    <property type="match status" value="2"/>
</dbReference>
<dbReference type="CDD" id="cd00610">
    <property type="entry name" value="OAT_like"/>
    <property type="match status" value="1"/>
</dbReference>
<feature type="region of interest" description="Disordered" evidence="9">
    <location>
        <begin position="1948"/>
        <end position="1987"/>
    </location>
</feature>
<feature type="compositionally biased region" description="Acidic residues" evidence="9">
    <location>
        <begin position="1120"/>
        <end position="1150"/>
    </location>
</feature>
<keyword evidence="4" id="KW-0498">Mitosis</keyword>
<evidence type="ECO:0000256" key="5">
    <source>
        <dbReference type="ARBA" id="ARBA00022898"/>
    </source>
</evidence>
<organism evidence="12 13">
    <name type="scientific">Micractinium conductrix</name>
    <dbReference type="NCBI Taxonomy" id="554055"/>
    <lineage>
        <taxon>Eukaryota</taxon>
        <taxon>Viridiplantae</taxon>
        <taxon>Chlorophyta</taxon>
        <taxon>core chlorophytes</taxon>
        <taxon>Trebouxiophyceae</taxon>
        <taxon>Chlorellales</taxon>
        <taxon>Chlorellaceae</taxon>
        <taxon>Chlorella clade</taxon>
        <taxon>Micractinium</taxon>
    </lineage>
</organism>
<feature type="compositionally biased region" description="Acidic residues" evidence="9">
    <location>
        <begin position="2115"/>
        <end position="2130"/>
    </location>
</feature>
<dbReference type="PROSITE" id="PS00600">
    <property type="entry name" value="AA_TRANSFER_CLASS_3"/>
    <property type="match status" value="1"/>
</dbReference>
<dbReference type="InterPro" id="IPR015424">
    <property type="entry name" value="PyrdxlP-dep_Trfase"/>
</dbReference>
<evidence type="ECO:0000256" key="9">
    <source>
        <dbReference type="SAM" id="MobiDB-lite"/>
    </source>
</evidence>
<dbReference type="Pfam" id="PF00202">
    <property type="entry name" value="Aminotran_3"/>
    <property type="match status" value="1"/>
</dbReference>
<protein>
    <submittedName>
        <fullName evidence="12">Alanine-glyoxylate transaminase</fullName>
    </submittedName>
</protein>
<feature type="region of interest" description="Disordered" evidence="9">
    <location>
        <begin position="2020"/>
        <end position="2197"/>
    </location>
</feature>
<gene>
    <name evidence="12" type="ORF">C2E20_3662</name>
</gene>
<feature type="compositionally biased region" description="Low complexity" evidence="9">
    <location>
        <begin position="1521"/>
        <end position="1546"/>
    </location>
</feature>
<feature type="compositionally biased region" description="Low complexity" evidence="9">
    <location>
        <begin position="1970"/>
        <end position="1984"/>
    </location>
</feature>